<keyword evidence="8" id="KW-1185">Reference proteome</keyword>
<evidence type="ECO:0000256" key="1">
    <source>
        <dbReference type="ARBA" id="ARBA00004370"/>
    </source>
</evidence>
<evidence type="ECO:0000259" key="6">
    <source>
        <dbReference type="Pfam" id="PF00350"/>
    </source>
</evidence>
<evidence type="ECO:0000313" key="7">
    <source>
        <dbReference type="EMBL" id="AZL59210.1"/>
    </source>
</evidence>
<comment type="subcellular location">
    <subcellularLocation>
        <location evidence="1">Membrane</location>
    </subcellularLocation>
</comment>
<reference evidence="7 8" key="1">
    <citation type="submission" date="2018-12" db="EMBL/GenBank/DDBJ databases">
        <title>Complete genome sequencing of Tabrizicola sp. K13M18.</title>
        <authorList>
            <person name="Bae J.-W."/>
        </authorList>
    </citation>
    <scope>NUCLEOTIDE SEQUENCE [LARGE SCALE GENOMIC DNA]</scope>
    <source>
        <strain evidence="7 8">K13M18</strain>
    </source>
</reference>
<dbReference type="Gene3D" id="3.40.50.300">
    <property type="entry name" value="P-loop containing nucleotide triphosphate hydrolases"/>
    <property type="match status" value="1"/>
</dbReference>
<evidence type="ECO:0000256" key="3">
    <source>
        <dbReference type="ARBA" id="ARBA00022801"/>
    </source>
</evidence>
<dbReference type="GO" id="GO:0016020">
    <property type="term" value="C:membrane"/>
    <property type="evidence" value="ECO:0007669"/>
    <property type="project" value="UniProtKB-SubCell"/>
</dbReference>
<keyword evidence="4" id="KW-0342">GTP-binding</keyword>
<dbReference type="Pfam" id="PF00350">
    <property type="entry name" value="Dynamin_N"/>
    <property type="match status" value="1"/>
</dbReference>
<dbReference type="PANTHER" id="PTHR10465:SF0">
    <property type="entry name" value="SARCALUMENIN"/>
    <property type="match status" value="1"/>
</dbReference>
<sequence length="690" mass="77225">MGLGAIVQDDEPALEAAVPAGVAPDVALKRSFPGLGRIAEANQQFEDVLRDFVTMADADTSKKVTRILQQVREVEPSVTVIGQIKAGKTSLINAMIGEPGLLPTDVNPWTSVVTSLHINTPSPELNVKAKFKFFDGAEWDKLVSNGGRIGQLAARAGADDELEKLRLQVVAMREKAQARLGRKFEMLLGTEHRYGAVDDALLRRYVCVGDEELGSADQGRFTDITKSADLYIEREDIPVLLCVRDTPGVNDTFMMREQITINAVRDSRSCIVVLSAHQALTTMDMALIRLIAHRQSREIIIFVNRIDELPDPGAQVPEIHKSILETLEKNNAPQDIDIIYGSAHWANAVLLGQIDEMTDDSTESAINWTRAAFADKMNDWTAEQLVWHASGVPALLDALGQRMYEGPVHEALQKSARQALNLAQSLDVVDQVRILESDGQLNRTMTPQQLDAELRHIEAAAEEKLTHLTNNVCKDFTNRIDQSYERFLERATNSLIEHLQANGEDATWHYSPLGLRMLLSSSYQVVLKKMHAIASEVNNETAVKIADLYGKTFSITVEGFKIETPVVSYIPPPINLGQTIALDLQVSWWKGWWQRRRGYKAFAQDFYNLIRAETDPIINDLKTIQIGLFRERTQTTLRDFLQEQRELLMSALASSEISMDEMKELFGVNAWEDRQECLASIMDELGIYAE</sequence>
<protein>
    <recommendedName>
        <fullName evidence="6">Dynamin N-terminal domain-containing protein</fullName>
    </recommendedName>
</protein>
<keyword evidence="2" id="KW-0547">Nucleotide-binding</keyword>
<keyword evidence="3" id="KW-0378">Hydrolase</keyword>
<evidence type="ECO:0000256" key="5">
    <source>
        <dbReference type="ARBA" id="ARBA00023136"/>
    </source>
</evidence>
<dbReference type="SUPFAM" id="SSF52540">
    <property type="entry name" value="P-loop containing nucleoside triphosphate hydrolases"/>
    <property type="match status" value="1"/>
</dbReference>
<evidence type="ECO:0000313" key="8">
    <source>
        <dbReference type="Proteomes" id="UP000282002"/>
    </source>
</evidence>
<proteinExistence type="predicted"/>
<dbReference type="Proteomes" id="UP000282002">
    <property type="component" value="Chromosome"/>
</dbReference>
<dbReference type="KEGG" id="taw:EI545_10375"/>
<evidence type="ECO:0000256" key="2">
    <source>
        <dbReference type="ARBA" id="ARBA00022741"/>
    </source>
</evidence>
<feature type="domain" description="Dynamin N-terminal" evidence="6">
    <location>
        <begin position="78"/>
        <end position="304"/>
    </location>
</feature>
<evidence type="ECO:0000256" key="4">
    <source>
        <dbReference type="ARBA" id="ARBA00023134"/>
    </source>
</evidence>
<dbReference type="InterPro" id="IPR027417">
    <property type="entry name" value="P-loop_NTPase"/>
</dbReference>
<name>A0A3S8U6R3_9RHOB</name>
<dbReference type="GO" id="GO:0005525">
    <property type="term" value="F:GTP binding"/>
    <property type="evidence" value="ECO:0007669"/>
    <property type="project" value="UniProtKB-KW"/>
</dbReference>
<accession>A0A3S8U6R3</accession>
<organism evidence="7 8">
    <name type="scientific">Tabrizicola piscis</name>
    <dbReference type="NCBI Taxonomy" id="2494374"/>
    <lineage>
        <taxon>Bacteria</taxon>
        <taxon>Pseudomonadati</taxon>
        <taxon>Pseudomonadota</taxon>
        <taxon>Alphaproteobacteria</taxon>
        <taxon>Rhodobacterales</taxon>
        <taxon>Paracoccaceae</taxon>
        <taxon>Tabrizicola</taxon>
    </lineage>
</organism>
<dbReference type="GO" id="GO:0003924">
    <property type="term" value="F:GTPase activity"/>
    <property type="evidence" value="ECO:0007669"/>
    <property type="project" value="InterPro"/>
</dbReference>
<dbReference type="AlphaFoldDB" id="A0A3S8U6R3"/>
<dbReference type="RefSeq" id="WP_125325405.1">
    <property type="nucleotide sequence ID" value="NZ_CP034328.1"/>
</dbReference>
<keyword evidence="5" id="KW-0472">Membrane</keyword>
<dbReference type="OrthoDB" id="7927795at2"/>
<dbReference type="EMBL" id="CP034328">
    <property type="protein sequence ID" value="AZL59210.1"/>
    <property type="molecule type" value="Genomic_DNA"/>
</dbReference>
<gene>
    <name evidence="7" type="ORF">EI545_10375</name>
</gene>
<dbReference type="InterPro" id="IPR027094">
    <property type="entry name" value="Mitofusin_fam"/>
</dbReference>
<dbReference type="InterPro" id="IPR045063">
    <property type="entry name" value="Dynamin_N"/>
</dbReference>
<dbReference type="PANTHER" id="PTHR10465">
    <property type="entry name" value="TRANSMEMBRANE GTPASE FZO1"/>
    <property type="match status" value="1"/>
</dbReference>